<accession>A0A4R1PZC6</accession>
<dbReference type="EC" id="3.1.4.3" evidence="1"/>
<keyword evidence="4" id="KW-0732">Signal</keyword>
<organism evidence="9 10">
    <name type="scientific">Anaerospora hongkongensis</name>
    <dbReference type="NCBI Taxonomy" id="244830"/>
    <lineage>
        <taxon>Bacteria</taxon>
        <taxon>Bacillati</taxon>
        <taxon>Bacillota</taxon>
        <taxon>Negativicutes</taxon>
        <taxon>Selenomonadales</taxon>
        <taxon>Sporomusaceae</taxon>
        <taxon>Anaerospora</taxon>
    </lineage>
</organism>
<dbReference type="OrthoDB" id="1677163at2"/>
<dbReference type="Gene3D" id="1.10.575.10">
    <property type="entry name" value="P1 Nuclease"/>
    <property type="match status" value="1"/>
</dbReference>
<keyword evidence="5" id="KW-0378">Hydrolase</keyword>
<gene>
    <name evidence="9" type="ORF">EV210_104308</name>
</gene>
<name>A0A4R1PZC6_9FIRM</name>
<keyword evidence="3" id="KW-0479">Metal-binding</keyword>
<evidence type="ECO:0000259" key="8">
    <source>
        <dbReference type="PROSITE" id="PS51346"/>
    </source>
</evidence>
<evidence type="ECO:0000256" key="2">
    <source>
        <dbReference type="ARBA" id="ARBA00018391"/>
    </source>
</evidence>
<evidence type="ECO:0000256" key="7">
    <source>
        <dbReference type="ARBA" id="ARBA00031285"/>
    </source>
</evidence>
<comment type="caution">
    <text evidence="9">The sequence shown here is derived from an EMBL/GenBank/DDBJ whole genome shotgun (WGS) entry which is preliminary data.</text>
</comment>
<evidence type="ECO:0000256" key="6">
    <source>
        <dbReference type="ARBA" id="ARBA00022833"/>
    </source>
</evidence>
<sequence>MNILMFVESLPLVAGAKLVLATTSPLQSLLDRPGITHEFCNRQAITILRNDGFERTAVFLETYLPELNAGVLWADQGWKNVNHYYQPVSRKGLWRFTNAWEEFQEYYGLMMEHAQKRNVGKACFYLGAAAHLLQDMCVPHHVCGKVLDGHKQYEAWAQEHRFQYAVESNGCYVSDGSLQELFHANALVAVDLFDWVKADSSVQAYHRATEITLPLAQRSTAGLLQHAAVLLAKLYPQIVAQPLTISA</sequence>
<dbReference type="CDD" id="cd11009">
    <property type="entry name" value="Zn_dep_PLPC"/>
    <property type="match status" value="1"/>
</dbReference>
<dbReference type="GO" id="GO:0034480">
    <property type="term" value="F:phosphatidylcholine phospholipase C activity"/>
    <property type="evidence" value="ECO:0007669"/>
    <property type="project" value="UniProtKB-EC"/>
</dbReference>
<evidence type="ECO:0000256" key="5">
    <source>
        <dbReference type="ARBA" id="ARBA00022801"/>
    </source>
</evidence>
<dbReference type="InterPro" id="IPR008947">
    <property type="entry name" value="PLipase_C/P1_nuclease_dom_sf"/>
</dbReference>
<reference evidence="9 10" key="1">
    <citation type="submission" date="2019-03" db="EMBL/GenBank/DDBJ databases">
        <title>Genomic Encyclopedia of Type Strains, Phase IV (KMG-IV): sequencing the most valuable type-strain genomes for metagenomic binning, comparative biology and taxonomic classification.</title>
        <authorList>
            <person name="Goeker M."/>
        </authorList>
    </citation>
    <scope>NUCLEOTIDE SEQUENCE [LARGE SCALE GENOMIC DNA]</scope>
    <source>
        <strain evidence="9 10">DSM 15969</strain>
    </source>
</reference>
<dbReference type="InterPro" id="IPR001531">
    <property type="entry name" value="Zn_PLipaseC"/>
</dbReference>
<evidence type="ECO:0000256" key="3">
    <source>
        <dbReference type="ARBA" id="ARBA00022723"/>
    </source>
</evidence>
<dbReference type="SUPFAM" id="SSF48537">
    <property type="entry name" value="Phospholipase C/P1 nuclease"/>
    <property type="match status" value="1"/>
</dbReference>
<dbReference type="PROSITE" id="PS51346">
    <property type="entry name" value="PROKAR_ZN_DEPEND_PLPC_2"/>
    <property type="match status" value="1"/>
</dbReference>
<evidence type="ECO:0000313" key="10">
    <source>
        <dbReference type="Proteomes" id="UP000295063"/>
    </source>
</evidence>
<evidence type="ECO:0000313" key="9">
    <source>
        <dbReference type="EMBL" id="TCL38324.1"/>
    </source>
</evidence>
<feature type="domain" description="Zn-dependent PLC" evidence="8">
    <location>
        <begin position="24"/>
        <end position="238"/>
    </location>
</feature>
<dbReference type="RefSeq" id="WP_132078161.1">
    <property type="nucleotide sequence ID" value="NZ_SLUI01000004.1"/>
</dbReference>
<dbReference type="Proteomes" id="UP000295063">
    <property type="component" value="Unassembled WGS sequence"/>
</dbReference>
<protein>
    <recommendedName>
        <fullName evidence="2">Phospholipase C</fullName>
        <ecNumber evidence="1">3.1.4.3</ecNumber>
    </recommendedName>
    <alternativeName>
        <fullName evidence="7">Phosphatidylcholine cholinephosphohydrolase</fullName>
    </alternativeName>
</protein>
<dbReference type="InterPro" id="IPR029002">
    <property type="entry name" value="PLPC/GPLD1"/>
</dbReference>
<evidence type="ECO:0000256" key="4">
    <source>
        <dbReference type="ARBA" id="ARBA00022729"/>
    </source>
</evidence>
<dbReference type="Pfam" id="PF00882">
    <property type="entry name" value="Zn_dep_PLPC"/>
    <property type="match status" value="1"/>
</dbReference>
<proteinExistence type="predicted"/>
<dbReference type="SMART" id="SM00770">
    <property type="entry name" value="Zn_dep_PLPC"/>
    <property type="match status" value="1"/>
</dbReference>
<dbReference type="GO" id="GO:0008270">
    <property type="term" value="F:zinc ion binding"/>
    <property type="evidence" value="ECO:0007669"/>
    <property type="project" value="InterPro"/>
</dbReference>
<keyword evidence="10" id="KW-1185">Reference proteome</keyword>
<dbReference type="EMBL" id="SLUI01000004">
    <property type="protein sequence ID" value="TCL38324.1"/>
    <property type="molecule type" value="Genomic_DNA"/>
</dbReference>
<keyword evidence="6" id="KW-0862">Zinc</keyword>
<dbReference type="AlphaFoldDB" id="A0A4R1PZC6"/>
<evidence type="ECO:0000256" key="1">
    <source>
        <dbReference type="ARBA" id="ARBA00012018"/>
    </source>
</evidence>